<evidence type="ECO:0000313" key="2">
    <source>
        <dbReference type="Proteomes" id="UP000799302"/>
    </source>
</evidence>
<accession>A0A6A6U8M6</accession>
<sequence>MNSKRKKKSLSVLLVQLPLQNPQGEAVTPLYQLYSHMPALQESRSALYPVGMDAVDILPFIDELALLPPDARVRWSFPSLPEYLSIKQPTTAAH</sequence>
<organism evidence="1 2">
    <name type="scientific">Microthyrium microscopicum</name>
    <dbReference type="NCBI Taxonomy" id="703497"/>
    <lineage>
        <taxon>Eukaryota</taxon>
        <taxon>Fungi</taxon>
        <taxon>Dikarya</taxon>
        <taxon>Ascomycota</taxon>
        <taxon>Pezizomycotina</taxon>
        <taxon>Dothideomycetes</taxon>
        <taxon>Dothideomycetes incertae sedis</taxon>
        <taxon>Microthyriales</taxon>
        <taxon>Microthyriaceae</taxon>
        <taxon>Microthyrium</taxon>
    </lineage>
</organism>
<gene>
    <name evidence="1" type="ORF">BT63DRAFT_456252</name>
</gene>
<reference evidence="1" key="1">
    <citation type="journal article" date="2020" name="Stud. Mycol.">
        <title>101 Dothideomycetes genomes: a test case for predicting lifestyles and emergence of pathogens.</title>
        <authorList>
            <person name="Haridas S."/>
            <person name="Albert R."/>
            <person name="Binder M."/>
            <person name="Bloem J."/>
            <person name="Labutti K."/>
            <person name="Salamov A."/>
            <person name="Andreopoulos B."/>
            <person name="Baker S."/>
            <person name="Barry K."/>
            <person name="Bills G."/>
            <person name="Bluhm B."/>
            <person name="Cannon C."/>
            <person name="Castanera R."/>
            <person name="Culley D."/>
            <person name="Daum C."/>
            <person name="Ezra D."/>
            <person name="Gonzalez J."/>
            <person name="Henrissat B."/>
            <person name="Kuo A."/>
            <person name="Liang C."/>
            <person name="Lipzen A."/>
            <person name="Lutzoni F."/>
            <person name="Magnuson J."/>
            <person name="Mondo S."/>
            <person name="Nolan M."/>
            <person name="Ohm R."/>
            <person name="Pangilinan J."/>
            <person name="Park H.-J."/>
            <person name="Ramirez L."/>
            <person name="Alfaro M."/>
            <person name="Sun H."/>
            <person name="Tritt A."/>
            <person name="Yoshinaga Y."/>
            <person name="Zwiers L.-H."/>
            <person name="Turgeon B."/>
            <person name="Goodwin S."/>
            <person name="Spatafora J."/>
            <person name="Crous P."/>
            <person name="Grigoriev I."/>
        </authorList>
    </citation>
    <scope>NUCLEOTIDE SEQUENCE</scope>
    <source>
        <strain evidence="1">CBS 115976</strain>
    </source>
</reference>
<proteinExistence type="predicted"/>
<keyword evidence="2" id="KW-1185">Reference proteome</keyword>
<evidence type="ECO:0000313" key="1">
    <source>
        <dbReference type="EMBL" id="KAF2668609.1"/>
    </source>
</evidence>
<dbReference type="AlphaFoldDB" id="A0A6A6U8M6"/>
<name>A0A6A6U8M6_9PEZI</name>
<dbReference type="Proteomes" id="UP000799302">
    <property type="component" value="Unassembled WGS sequence"/>
</dbReference>
<protein>
    <submittedName>
        <fullName evidence="1">Uncharacterized protein</fullName>
    </submittedName>
</protein>
<dbReference type="EMBL" id="MU004236">
    <property type="protein sequence ID" value="KAF2668609.1"/>
    <property type="molecule type" value="Genomic_DNA"/>
</dbReference>